<dbReference type="SUPFAM" id="SSF52980">
    <property type="entry name" value="Restriction endonuclease-like"/>
    <property type="match status" value="1"/>
</dbReference>
<evidence type="ECO:0000313" key="7">
    <source>
        <dbReference type="Proteomes" id="UP000324896"/>
    </source>
</evidence>
<dbReference type="InterPro" id="IPR011335">
    <property type="entry name" value="Restrct_endonuc-II-like"/>
</dbReference>
<evidence type="ECO:0000313" key="3">
    <source>
        <dbReference type="EMBL" id="SDC52490.1"/>
    </source>
</evidence>
<evidence type="ECO:0000259" key="1">
    <source>
        <dbReference type="Pfam" id="PF04471"/>
    </source>
</evidence>
<dbReference type="Proteomes" id="UP000198945">
    <property type="component" value="Unassembled WGS sequence"/>
</dbReference>
<keyword evidence="3" id="KW-0540">Nuclease</keyword>
<dbReference type="EMBL" id="FMYT01000008">
    <property type="protein sequence ID" value="SDC52490.1"/>
    <property type="molecule type" value="Genomic_DNA"/>
</dbReference>
<name>A0A1G6MAK2_9FIRM</name>
<keyword evidence="3" id="KW-0378">Hydrolase</keyword>
<dbReference type="AlphaFoldDB" id="A0A1G6MAK2"/>
<reference evidence="2 6" key="3">
    <citation type="submission" date="2018-04" db="EMBL/GenBank/DDBJ databases">
        <title>Subsurface microbial communities from deep shales in Ohio and West Virginia, USA.</title>
        <authorList>
            <person name="Wrighton K."/>
        </authorList>
    </citation>
    <scope>NUCLEOTIDE SEQUENCE [LARGE SCALE GENOMIC DNA]</scope>
    <source>
        <strain evidence="2 6">MSL28</strain>
    </source>
</reference>
<evidence type="ECO:0000313" key="2">
    <source>
        <dbReference type="EMBL" id="PXV62161.1"/>
    </source>
</evidence>
<dbReference type="InterPro" id="IPR011856">
    <property type="entry name" value="tRNA_endonuc-like_dom_sf"/>
</dbReference>
<dbReference type="RefSeq" id="WP_089656151.1">
    <property type="nucleotide sequence ID" value="NZ_FMYT01000008.1"/>
</dbReference>
<feature type="domain" description="Restriction endonuclease type IV Mrr" evidence="1">
    <location>
        <begin position="7"/>
        <end position="133"/>
    </location>
</feature>
<organism evidence="3 7">
    <name type="scientific">Halanaerobium congolense</name>
    <dbReference type="NCBI Taxonomy" id="54121"/>
    <lineage>
        <taxon>Bacteria</taxon>
        <taxon>Bacillati</taxon>
        <taxon>Bacillota</taxon>
        <taxon>Clostridia</taxon>
        <taxon>Halanaerobiales</taxon>
        <taxon>Halanaerobiaceae</taxon>
        <taxon>Halanaerobium</taxon>
    </lineage>
</organism>
<sequence length="300" mass="34623">MRDYQAKGYIFESVIWELLKSFGYVNVKTDNVKGRGASHQIDAFGELAFPTAFMYPIRLICECKCFSKNKIELKHLRSFVGVMKDISENYFVSQSNSNNYSKRYTDVGCFFSATSFSKDSQEYAWAHNISIISFQNNSFLKPLIKNIDKFVEIKKQNNELKNKKKIINDFKESEFHNKISDISATIGILDGFYPIALIGTNNWLPNIDSLTELDNLSEIIVAEKISRDSNEYETFFELAIEEEIITFSVPNIIKNKLIKQIDKANNGDTVFTIDVPYIREIEGNNIRRLIKIKVQFKTSE</sequence>
<dbReference type="GO" id="GO:0009307">
    <property type="term" value="P:DNA restriction-modification system"/>
    <property type="evidence" value="ECO:0007669"/>
    <property type="project" value="InterPro"/>
</dbReference>
<dbReference type="EMBL" id="FNEH01000046">
    <property type="protein sequence ID" value="SDJ34069.1"/>
    <property type="molecule type" value="Genomic_DNA"/>
</dbReference>
<accession>A0A1G6MAK2</accession>
<dbReference type="Proteomes" id="UP000324896">
    <property type="component" value="Unassembled WGS sequence"/>
</dbReference>
<keyword evidence="3" id="KW-0255">Endonuclease</keyword>
<dbReference type="EMBL" id="QICM01000037">
    <property type="protein sequence ID" value="PXV62161.1"/>
    <property type="molecule type" value="Genomic_DNA"/>
</dbReference>
<proteinExistence type="predicted"/>
<evidence type="ECO:0000313" key="6">
    <source>
        <dbReference type="Proteomes" id="UP000247389"/>
    </source>
</evidence>
<reference evidence="3 7" key="2">
    <citation type="submission" date="2016-10" db="EMBL/GenBank/DDBJ databases">
        <authorList>
            <person name="Varghese N."/>
            <person name="Submissions S."/>
        </authorList>
    </citation>
    <scope>NUCLEOTIDE SEQUENCE [LARGE SCALE GENOMIC DNA]</scope>
    <source>
        <strain evidence="3 7">WG10</strain>
    </source>
</reference>
<dbReference type="GO" id="GO:0003677">
    <property type="term" value="F:DNA binding"/>
    <property type="evidence" value="ECO:0007669"/>
    <property type="project" value="InterPro"/>
</dbReference>
<dbReference type="GO" id="GO:0004519">
    <property type="term" value="F:endonuclease activity"/>
    <property type="evidence" value="ECO:0007669"/>
    <property type="project" value="UniProtKB-KW"/>
</dbReference>
<dbReference type="Pfam" id="PF04471">
    <property type="entry name" value="Mrr_cat"/>
    <property type="match status" value="1"/>
</dbReference>
<dbReference type="Proteomes" id="UP000247389">
    <property type="component" value="Unassembled WGS sequence"/>
</dbReference>
<reference evidence="4 5" key="1">
    <citation type="submission" date="2016-10" db="EMBL/GenBank/DDBJ databases">
        <authorList>
            <person name="de Groot N.N."/>
        </authorList>
    </citation>
    <scope>NUCLEOTIDE SEQUENCE [LARGE SCALE GENOMIC DNA]</scope>
    <source>
        <strain evidence="4 5">WG7</strain>
    </source>
</reference>
<dbReference type="Gene3D" id="3.40.1350.10">
    <property type="match status" value="1"/>
</dbReference>
<protein>
    <submittedName>
        <fullName evidence="3">Restriction endonuclease</fullName>
    </submittedName>
</protein>
<evidence type="ECO:0000313" key="5">
    <source>
        <dbReference type="Proteomes" id="UP000198945"/>
    </source>
</evidence>
<dbReference type="InterPro" id="IPR007560">
    <property type="entry name" value="Restrct_endonuc_IV_Mrr"/>
</dbReference>
<gene>
    <name evidence="2" type="ORF">C8C78_1371</name>
    <name evidence="3" type="ORF">SAMN04488597_1083</name>
    <name evidence="4" type="ORF">SAMN04515654_1463</name>
</gene>
<evidence type="ECO:0000313" key="4">
    <source>
        <dbReference type="EMBL" id="SDJ34069.1"/>
    </source>
</evidence>